<accession>A0A9X1LFM7</accession>
<dbReference type="RefSeq" id="WP_226755427.1">
    <property type="nucleotide sequence ID" value="NZ_JAJATW010000036.1"/>
</dbReference>
<feature type="domain" description="HTH lysR-type" evidence="5">
    <location>
        <begin position="2"/>
        <end position="59"/>
    </location>
</feature>
<dbReference type="Pfam" id="PF00126">
    <property type="entry name" value="HTH_1"/>
    <property type="match status" value="1"/>
</dbReference>
<evidence type="ECO:0000313" key="6">
    <source>
        <dbReference type="EMBL" id="MCB5163084.1"/>
    </source>
</evidence>
<dbReference type="SUPFAM" id="SSF46785">
    <property type="entry name" value="Winged helix' DNA-binding domain"/>
    <property type="match status" value="1"/>
</dbReference>
<evidence type="ECO:0000313" key="7">
    <source>
        <dbReference type="Proteomes" id="UP001139095"/>
    </source>
</evidence>
<evidence type="ECO:0000256" key="2">
    <source>
        <dbReference type="ARBA" id="ARBA00023015"/>
    </source>
</evidence>
<sequence length="155" mass="16842">MFSVEQLQAFVATVETGSFSAAARQLGKAQSVVSQHVINLEIDCNTPLFERSGRYPTLTAAGKALLPQSTALLQQHQRFTNSALSLHQRTPDDITIALDEGIPLKTIAKAIVDLEAKYPNLSLEFLSASSLDIIDMLKSERAITGIIFSELDIPS</sequence>
<dbReference type="PANTHER" id="PTHR30126:SF91">
    <property type="entry name" value="LYSR FAMILY TRANSCRIPTIONAL REGULATOR"/>
    <property type="match status" value="1"/>
</dbReference>
<reference evidence="6" key="1">
    <citation type="submission" date="2021-10" db="EMBL/GenBank/DDBJ databases">
        <title>Marinomonas pontica sp. nov., isolated from the Black Sea.</title>
        <authorList>
            <person name="Zhao L.-H."/>
            <person name="Xue J.-H."/>
        </authorList>
    </citation>
    <scope>NUCLEOTIDE SEQUENCE</scope>
    <source>
        <strain evidence="6">E8</strain>
    </source>
</reference>
<comment type="caution">
    <text evidence="6">The sequence shown here is derived from an EMBL/GenBank/DDBJ whole genome shotgun (WGS) entry which is preliminary data.</text>
</comment>
<dbReference type="GO" id="GO:0000976">
    <property type="term" value="F:transcription cis-regulatory region binding"/>
    <property type="evidence" value="ECO:0007669"/>
    <property type="project" value="TreeGrafter"/>
</dbReference>
<dbReference type="AlphaFoldDB" id="A0A9X1LFM7"/>
<keyword evidence="7" id="KW-1185">Reference proteome</keyword>
<dbReference type="PROSITE" id="PS50931">
    <property type="entry name" value="HTH_LYSR"/>
    <property type="match status" value="1"/>
</dbReference>
<dbReference type="InterPro" id="IPR000847">
    <property type="entry name" value="LysR_HTH_N"/>
</dbReference>
<name>A0A9X1LFM7_9GAMM</name>
<evidence type="ECO:0000256" key="3">
    <source>
        <dbReference type="ARBA" id="ARBA00023125"/>
    </source>
</evidence>
<proteinExistence type="inferred from homology"/>
<organism evidence="6 7">
    <name type="scientific">Marinomonas algarum</name>
    <dbReference type="NCBI Taxonomy" id="2883105"/>
    <lineage>
        <taxon>Bacteria</taxon>
        <taxon>Pseudomonadati</taxon>
        <taxon>Pseudomonadota</taxon>
        <taxon>Gammaproteobacteria</taxon>
        <taxon>Oceanospirillales</taxon>
        <taxon>Oceanospirillaceae</taxon>
        <taxon>Marinomonas</taxon>
    </lineage>
</organism>
<dbReference type="FunFam" id="1.10.10.10:FF:000001">
    <property type="entry name" value="LysR family transcriptional regulator"/>
    <property type="match status" value="1"/>
</dbReference>
<dbReference type="InterPro" id="IPR036388">
    <property type="entry name" value="WH-like_DNA-bd_sf"/>
</dbReference>
<comment type="similarity">
    <text evidence="1">Belongs to the LysR transcriptional regulatory family.</text>
</comment>
<keyword evidence="3" id="KW-0238">DNA-binding</keyword>
<dbReference type="GO" id="GO:0003700">
    <property type="term" value="F:DNA-binding transcription factor activity"/>
    <property type="evidence" value="ECO:0007669"/>
    <property type="project" value="InterPro"/>
</dbReference>
<dbReference type="InterPro" id="IPR036390">
    <property type="entry name" value="WH_DNA-bd_sf"/>
</dbReference>
<evidence type="ECO:0000256" key="1">
    <source>
        <dbReference type="ARBA" id="ARBA00009437"/>
    </source>
</evidence>
<dbReference type="EMBL" id="JAJATW010000036">
    <property type="protein sequence ID" value="MCB5163084.1"/>
    <property type="molecule type" value="Genomic_DNA"/>
</dbReference>
<dbReference type="Proteomes" id="UP001139095">
    <property type="component" value="Unassembled WGS sequence"/>
</dbReference>
<dbReference type="PANTHER" id="PTHR30126">
    <property type="entry name" value="HTH-TYPE TRANSCRIPTIONAL REGULATOR"/>
    <property type="match status" value="1"/>
</dbReference>
<keyword evidence="4" id="KW-0804">Transcription</keyword>
<evidence type="ECO:0000256" key="4">
    <source>
        <dbReference type="ARBA" id="ARBA00023163"/>
    </source>
</evidence>
<keyword evidence="2" id="KW-0805">Transcription regulation</keyword>
<evidence type="ECO:0000259" key="5">
    <source>
        <dbReference type="PROSITE" id="PS50931"/>
    </source>
</evidence>
<gene>
    <name evidence="6" type="ORF">LG368_14495</name>
</gene>
<dbReference type="Gene3D" id="1.10.10.10">
    <property type="entry name" value="Winged helix-like DNA-binding domain superfamily/Winged helix DNA-binding domain"/>
    <property type="match status" value="1"/>
</dbReference>
<protein>
    <submittedName>
        <fullName evidence="6">LysR family transcriptional regulator</fullName>
    </submittedName>
</protein>